<accession>A0A915I182</accession>
<evidence type="ECO:0000313" key="2">
    <source>
        <dbReference type="WBParaSite" id="nRc.2.0.1.t07454-RA"/>
    </source>
</evidence>
<sequence length="185" mass="21812">MKDKSKTRMVRISPEAPSLKALMTEILFLWADAYKISWGQLISLEFRQLMDADKLNMEVLRYAMFNARGSLLCFLALLHYEFTTDIQNCFQLYVHDTMEPELVADLARRFRETFEDKYTDQQWKGAYDVEEMTENISALYFMMPGEAVAAYKLSEKQVPKTFYCPPHFSNSDIEPQPVPRSWYPW</sequence>
<keyword evidence="1" id="KW-1185">Reference proteome</keyword>
<dbReference type="WBParaSite" id="nRc.2.0.1.t07454-RA">
    <property type="protein sequence ID" value="nRc.2.0.1.t07454-RA"/>
    <property type="gene ID" value="nRc.2.0.1.g07454"/>
</dbReference>
<organism evidence="1 2">
    <name type="scientific">Romanomermis culicivorax</name>
    <name type="common">Nematode worm</name>
    <dbReference type="NCBI Taxonomy" id="13658"/>
    <lineage>
        <taxon>Eukaryota</taxon>
        <taxon>Metazoa</taxon>
        <taxon>Ecdysozoa</taxon>
        <taxon>Nematoda</taxon>
        <taxon>Enoplea</taxon>
        <taxon>Dorylaimia</taxon>
        <taxon>Mermithida</taxon>
        <taxon>Mermithoidea</taxon>
        <taxon>Mermithidae</taxon>
        <taxon>Romanomermis</taxon>
    </lineage>
</organism>
<dbReference type="AlphaFoldDB" id="A0A915I182"/>
<protein>
    <submittedName>
        <fullName evidence="2">Uncharacterized protein</fullName>
    </submittedName>
</protein>
<name>A0A915I182_ROMCU</name>
<proteinExistence type="predicted"/>
<reference evidence="2" key="1">
    <citation type="submission" date="2022-11" db="UniProtKB">
        <authorList>
            <consortium name="WormBaseParasite"/>
        </authorList>
    </citation>
    <scope>IDENTIFICATION</scope>
</reference>
<dbReference type="Proteomes" id="UP000887565">
    <property type="component" value="Unplaced"/>
</dbReference>
<evidence type="ECO:0000313" key="1">
    <source>
        <dbReference type="Proteomes" id="UP000887565"/>
    </source>
</evidence>